<keyword evidence="4" id="KW-1185">Reference proteome</keyword>
<feature type="region of interest" description="Disordered" evidence="1">
    <location>
        <begin position="138"/>
        <end position="179"/>
    </location>
</feature>
<evidence type="ECO:0000259" key="2">
    <source>
        <dbReference type="Pfam" id="PF12937"/>
    </source>
</evidence>
<accession>A0A388KE27</accession>
<evidence type="ECO:0000256" key="1">
    <source>
        <dbReference type="SAM" id="MobiDB-lite"/>
    </source>
</evidence>
<protein>
    <recommendedName>
        <fullName evidence="2">F-box domain-containing protein</fullName>
    </recommendedName>
</protein>
<dbReference type="SUPFAM" id="SSF81383">
    <property type="entry name" value="F-box domain"/>
    <property type="match status" value="1"/>
</dbReference>
<name>A0A388KE27_CHABU</name>
<sequence length="552" mass="61188">MESASVSEYAVTSGRQLRGGRSREEEGVAADQRSGNGLIDGEEEIAGTGEMVPTIVKRLSRLWNLGHLICARSNSLRDDQRDVGDGRLEGGLRGWKTNDAFLDSCFSKDDNHKLTRRSSWKSLRRSLSDDLQLLTDSLEMSDESSDGNDKEEEEESRDHYVPLHCAPNGDGDADGNEDAYKAESGLESLPDNLLVFIFRNIVGDTPTLFRCMAVSRRFRRLVPLALKDMHHLAFANLAGDDVARALSWTRHLRRLSLKYETNLDVIAPKSVLPDFQIIWRQSGSADLSPSFLKERGIAEQDESTPTLTFDSLQLWLSGPATWKFYQSVAALAMAYVKMVKTSGKQVMTFSLRIGSGDPAPALEQQRPADWATFQTQKRMCGATKPPKTQGVSWIGFVCVGPQAASNRAGFEAASRDLKLLMAPRLFKLACLHRSSARNRRWVAPPVVFDIEFVHAASLTPIQQDPARAAPEKNTDNSDYDNDSKSGSRVDNEDKGEAFLASDELTKDLCRPCGRCQKSEEEEGSCSVRDRPTDITDSLICLLAQIIDEHPGE</sequence>
<feature type="domain" description="F-box" evidence="2">
    <location>
        <begin position="186"/>
        <end position="222"/>
    </location>
</feature>
<organism evidence="3 4">
    <name type="scientific">Chara braunii</name>
    <name type="common">Braun's stonewort</name>
    <dbReference type="NCBI Taxonomy" id="69332"/>
    <lineage>
        <taxon>Eukaryota</taxon>
        <taxon>Viridiplantae</taxon>
        <taxon>Streptophyta</taxon>
        <taxon>Charophyceae</taxon>
        <taxon>Charales</taxon>
        <taxon>Characeae</taxon>
        <taxon>Chara</taxon>
    </lineage>
</organism>
<reference evidence="3 4" key="1">
    <citation type="journal article" date="2018" name="Cell">
        <title>The Chara Genome: Secondary Complexity and Implications for Plant Terrestrialization.</title>
        <authorList>
            <person name="Nishiyama T."/>
            <person name="Sakayama H."/>
            <person name="Vries J.D."/>
            <person name="Buschmann H."/>
            <person name="Saint-Marcoux D."/>
            <person name="Ullrich K.K."/>
            <person name="Haas F.B."/>
            <person name="Vanderstraeten L."/>
            <person name="Becker D."/>
            <person name="Lang D."/>
            <person name="Vosolsobe S."/>
            <person name="Rombauts S."/>
            <person name="Wilhelmsson P.K.I."/>
            <person name="Janitza P."/>
            <person name="Kern R."/>
            <person name="Heyl A."/>
            <person name="Rumpler F."/>
            <person name="Villalobos L.I.A.C."/>
            <person name="Clay J.M."/>
            <person name="Skokan R."/>
            <person name="Toyoda A."/>
            <person name="Suzuki Y."/>
            <person name="Kagoshima H."/>
            <person name="Schijlen E."/>
            <person name="Tajeshwar N."/>
            <person name="Catarino B."/>
            <person name="Hetherington A.J."/>
            <person name="Saltykova A."/>
            <person name="Bonnot C."/>
            <person name="Breuninger H."/>
            <person name="Symeonidi A."/>
            <person name="Radhakrishnan G.V."/>
            <person name="Van Nieuwerburgh F."/>
            <person name="Deforce D."/>
            <person name="Chang C."/>
            <person name="Karol K.G."/>
            <person name="Hedrich R."/>
            <person name="Ulvskov P."/>
            <person name="Glockner G."/>
            <person name="Delwiche C.F."/>
            <person name="Petrasek J."/>
            <person name="Van de Peer Y."/>
            <person name="Friml J."/>
            <person name="Beilby M."/>
            <person name="Dolan L."/>
            <person name="Kohara Y."/>
            <person name="Sugano S."/>
            <person name="Fujiyama A."/>
            <person name="Delaux P.-M."/>
            <person name="Quint M."/>
            <person name="TheiBen G."/>
            <person name="Hagemann M."/>
            <person name="Harholt J."/>
            <person name="Dunand C."/>
            <person name="Zachgo S."/>
            <person name="Langdale J."/>
            <person name="Maumus F."/>
            <person name="Straeten D.V.D."/>
            <person name="Gould S.B."/>
            <person name="Rensing S.A."/>
        </authorList>
    </citation>
    <scope>NUCLEOTIDE SEQUENCE [LARGE SCALE GENOMIC DNA]</scope>
    <source>
        <strain evidence="3 4">S276</strain>
    </source>
</reference>
<dbReference type="Proteomes" id="UP000265515">
    <property type="component" value="Unassembled WGS sequence"/>
</dbReference>
<evidence type="ECO:0000313" key="4">
    <source>
        <dbReference type="Proteomes" id="UP000265515"/>
    </source>
</evidence>
<feature type="compositionally biased region" description="Acidic residues" evidence="1">
    <location>
        <begin position="139"/>
        <end position="155"/>
    </location>
</feature>
<feature type="compositionally biased region" description="Basic and acidic residues" evidence="1">
    <location>
        <begin position="469"/>
        <end position="495"/>
    </location>
</feature>
<dbReference type="EMBL" id="BFEA01000098">
    <property type="protein sequence ID" value="GBG68257.1"/>
    <property type="molecule type" value="Genomic_DNA"/>
</dbReference>
<feature type="region of interest" description="Disordered" evidence="1">
    <location>
        <begin position="1"/>
        <end position="40"/>
    </location>
</feature>
<dbReference type="Pfam" id="PF12937">
    <property type="entry name" value="F-box-like"/>
    <property type="match status" value="1"/>
</dbReference>
<evidence type="ECO:0000313" key="3">
    <source>
        <dbReference type="EMBL" id="GBG68257.1"/>
    </source>
</evidence>
<comment type="caution">
    <text evidence="3">The sequence shown here is derived from an EMBL/GenBank/DDBJ whole genome shotgun (WGS) entry which is preliminary data.</text>
</comment>
<feature type="region of interest" description="Disordered" evidence="1">
    <location>
        <begin position="461"/>
        <end position="495"/>
    </location>
</feature>
<dbReference type="AlphaFoldDB" id="A0A388KE27"/>
<dbReference type="Gramene" id="GBG68257">
    <property type="protein sequence ID" value="GBG68257"/>
    <property type="gene ID" value="CBR_g2808"/>
</dbReference>
<gene>
    <name evidence="3" type="ORF">CBR_g2808</name>
</gene>
<dbReference type="InterPro" id="IPR036047">
    <property type="entry name" value="F-box-like_dom_sf"/>
</dbReference>
<dbReference type="CDD" id="cd09917">
    <property type="entry name" value="F-box_SF"/>
    <property type="match status" value="1"/>
</dbReference>
<dbReference type="InterPro" id="IPR001810">
    <property type="entry name" value="F-box_dom"/>
</dbReference>
<proteinExistence type="predicted"/>